<sequence>MTILDPSQSYTFSKYFEMHISPQDFAQEFGYTFTRKRLNLPQYQQNLDRLTELQERLDEILPYFDLANETSRREVLISPIILDLVHYTKSQVRIEYQIKVSEQLQGYFDYLIKNRHNLLVIEAKKEDLDYGMTQLFAELIALDQWQENPQQTHIIGSVTTGKIWEFAQLDRINKHLIQGLDSYRVPDDLDPLMRILVQALI</sequence>
<name>A0A479ZUF4_9CYAN</name>
<protein>
    <submittedName>
        <fullName evidence="1">Uncharacterized protein</fullName>
    </submittedName>
</protein>
<dbReference type="Proteomes" id="UP000300142">
    <property type="component" value="Unassembled WGS sequence"/>
</dbReference>
<dbReference type="EMBL" id="BJCE01000035">
    <property type="protein sequence ID" value="GCL36360.1"/>
    <property type="molecule type" value="Genomic_DNA"/>
</dbReference>
<proteinExistence type="predicted"/>
<evidence type="ECO:0000313" key="2">
    <source>
        <dbReference type="Proteomes" id="UP000300142"/>
    </source>
</evidence>
<gene>
    <name evidence="1" type="ORF">SR1949_14630</name>
</gene>
<dbReference type="AlphaFoldDB" id="A0A479ZUF4"/>
<comment type="caution">
    <text evidence="1">The sequence shown here is derived from an EMBL/GenBank/DDBJ whole genome shotgun (WGS) entry which is preliminary data.</text>
</comment>
<evidence type="ECO:0000313" key="1">
    <source>
        <dbReference type="EMBL" id="GCL36360.1"/>
    </source>
</evidence>
<keyword evidence="2" id="KW-1185">Reference proteome</keyword>
<dbReference type="RefSeq" id="WP_137666906.1">
    <property type="nucleotide sequence ID" value="NZ_BJCE01000035.1"/>
</dbReference>
<organism evidence="1 2">
    <name type="scientific">Sphaerospermopsis reniformis</name>
    <dbReference type="NCBI Taxonomy" id="531300"/>
    <lineage>
        <taxon>Bacteria</taxon>
        <taxon>Bacillati</taxon>
        <taxon>Cyanobacteriota</taxon>
        <taxon>Cyanophyceae</taxon>
        <taxon>Nostocales</taxon>
        <taxon>Aphanizomenonaceae</taxon>
        <taxon>Sphaerospermopsis</taxon>
    </lineage>
</organism>
<reference evidence="2" key="1">
    <citation type="submission" date="2019-02" db="EMBL/GenBank/DDBJ databases">
        <title>Draft genome sequence of Sphaerospermopsis reniformis NIES-1949.</title>
        <authorList>
            <person name="Yamaguchi H."/>
            <person name="Suzuki S."/>
            <person name="Kawachi M."/>
        </authorList>
    </citation>
    <scope>NUCLEOTIDE SEQUENCE [LARGE SCALE GENOMIC DNA]</scope>
    <source>
        <strain evidence="2">NIES-1949</strain>
    </source>
</reference>
<accession>A0A479ZUF4</accession>